<dbReference type="Proteomes" id="UP001270053">
    <property type="component" value="Unassembled WGS sequence"/>
</dbReference>
<organism evidence="2 3">
    <name type="scientific">Flavobacterium flavipigmentatum</name>
    <dbReference type="NCBI Taxonomy" id="2893884"/>
    <lineage>
        <taxon>Bacteria</taxon>
        <taxon>Pseudomonadati</taxon>
        <taxon>Bacteroidota</taxon>
        <taxon>Flavobacteriia</taxon>
        <taxon>Flavobacteriales</taxon>
        <taxon>Flavobacteriaceae</taxon>
        <taxon>Flavobacterium</taxon>
    </lineage>
</organism>
<name>A0AAJ2S651_9FLAO</name>
<proteinExistence type="predicted"/>
<accession>A0AAJ2S651</accession>
<protein>
    <recommendedName>
        <fullName evidence="5">DUF3575 domain-containing protein</fullName>
    </recommendedName>
</protein>
<dbReference type="AlphaFoldDB" id="A0AAJ2S651"/>
<comment type="caution">
    <text evidence="2">The sequence shown here is derived from an EMBL/GenBank/DDBJ whole genome shotgun (WGS) entry which is preliminary data.</text>
</comment>
<dbReference type="RefSeq" id="WP_229973540.1">
    <property type="nucleotide sequence ID" value="NZ_CP087133.1"/>
</dbReference>
<reference evidence="2 4" key="1">
    <citation type="submission" date="2023-11" db="EMBL/GenBank/DDBJ databases">
        <title>Unpublished Manusciprt.</title>
        <authorList>
            <person name="Saticioglu I.B."/>
            <person name="Ay H."/>
            <person name="Ajmi N."/>
            <person name="Altun S."/>
            <person name="Duman M."/>
        </authorList>
    </citation>
    <scope>NUCLEOTIDE SEQUENCE</scope>
    <source>
        <strain evidence="1 4">Fl-33</strain>
        <strain evidence="2">Fl-77</strain>
    </source>
</reference>
<evidence type="ECO:0000313" key="1">
    <source>
        <dbReference type="EMBL" id="MDX6181758.1"/>
    </source>
</evidence>
<gene>
    <name evidence="1" type="ORF">SGQ18_06295</name>
    <name evidence="2" type="ORF">SGQ44_05540</name>
</gene>
<evidence type="ECO:0000313" key="4">
    <source>
        <dbReference type="Proteomes" id="UP001278738"/>
    </source>
</evidence>
<dbReference type="EMBL" id="JAWXVG010000002">
    <property type="protein sequence ID" value="MDX6181758.1"/>
    <property type="molecule type" value="Genomic_DNA"/>
</dbReference>
<sequence>MKKNIKIITLLLIIFQFTYAQKTGVEQSLFNVQTGFLGVWVNNEYRLSNQIVLRSEVGLDLGFQGCSDCNTVYGLIPIISLEPRWYYNINKRNSKNRGANNSANFLALDINYYPDLFVISNDDNAYVQNQIAIIPKWGIRRSIGKSNFNYEAGIGIGVLYYLDNKVSETTADLHLRIGYTFK</sequence>
<dbReference type="Proteomes" id="UP001278738">
    <property type="component" value="Unassembled WGS sequence"/>
</dbReference>
<evidence type="ECO:0008006" key="5">
    <source>
        <dbReference type="Google" id="ProtNLM"/>
    </source>
</evidence>
<keyword evidence="4" id="KW-1185">Reference proteome</keyword>
<evidence type="ECO:0000313" key="2">
    <source>
        <dbReference type="EMBL" id="MDX6185208.1"/>
    </source>
</evidence>
<dbReference type="EMBL" id="JAWXVH010000002">
    <property type="protein sequence ID" value="MDX6185208.1"/>
    <property type="molecule type" value="Genomic_DNA"/>
</dbReference>
<evidence type="ECO:0000313" key="3">
    <source>
        <dbReference type="Proteomes" id="UP001270053"/>
    </source>
</evidence>